<proteinExistence type="predicted"/>
<evidence type="ECO:0000313" key="2">
    <source>
        <dbReference type="EMBL" id="KAK1760605.1"/>
    </source>
</evidence>
<sequence>MADPLLEGDDFLAMNLSDSEPECLPPTTTTTTLSNTSTSTSTATQNEKNTEKPDRKALPEEAFQTLKATYRAKVENGEIHSKITLPLQSRTTKPEAQEILHAVEELYFLTRYDEALSFMRRVFSPTEGKGETHLDGEVQKLLRYYEGRCASRLSSRLRGGGGGGGEHSGSGQEGHNGHTLVSESCVPSAQNTA</sequence>
<evidence type="ECO:0000313" key="3">
    <source>
        <dbReference type="Proteomes" id="UP001239445"/>
    </source>
</evidence>
<feature type="compositionally biased region" description="Gly residues" evidence="1">
    <location>
        <begin position="158"/>
        <end position="174"/>
    </location>
</feature>
<keyword evidence="3" id="KW-1185">Reference proteome</keyword>
<accession>A0AAJ0FGZ4</accession>
<protein>
    <submittedName>
        <fullName evidence="2">Uncharacterized protein</fullName>
    </submittedName>
</protein>
<feature type="region of interest" description="Disordered" evidence="1">
    <location>
        <begin position="16"/>
        <end position="55"/>
    </location>
</feature>
<organism evidence="2 3">
    <name type="scientific">Echria macrotheca</name>
    <dbReference type="NCBI Taxonomy" id="438768"/>
    <lineage>
        <taxon>Eukaryota</taxon>
        <taxon>Fungi</taxon>
        <taxon>Dikarya</taxon>
        <taxon>Ascomycota</taxon>
        <taxon>Pezizomycotina</taxon>
        <taxon>Sordariomycetes</taxon>
        <taxon>Sordariomycetidae</taxon>
        <taxon>Sordariales</taxon>
        <taxon>Schizotheciaceae</taxon>
        <taxon>Echria</taxon>
    </lineage>
</organism>
<reference evidence="2" key="1">
    <citation type="submission" date="2023-06" db="EMBL/GenBank/DDBJ databases">
        <title>Genome-scale phylogeny and comparative genomics of the fungal order Sordariales.</title>
        <authorList>
            <consortium name="Lawrence Berkeley National Laboratory"/>
            <person name="Hensen N."/>
            <person name="Bonometti L."/>
            <person name="Westerberg I."/>
            <person name="Brannstrom I.O."/>
            <person name="Guillou S."/>
            <person name="Cros-Aarteil S."/>
            <person name="Calhoun S."/>
            <person name="Haridas S."/>
            <person name="Kuo A."/>
            <person name="Mondo S."/>
            <person name="Pangilinan J."/>
            <person name="Riley R."/>
            <person name="Labutti K."/>
            <person name="Andreopoulos B."/>
            <person name="Lipzen A."/>
            <person name="Chen C."/>
            <person name="Yanf M."/>
            <person name="Daum C."/>
            <person name="Ng V."/>
            <person name="Clum A."/>
            <person name="Steindorff A."/>
            <person name="Ohm R."/>
            <person name="Martin F."/>
            <person name="Silar P."/>
            <person name="Natvig D."/>
            <person name="Lalanne C."/>
            <person name="Gautier V."/>
            <person name="Ament-Velasquez S.L."/>
            <person name="Kruys A."/>
            <person name="Hutchinson M.I."/>
            <person name="Powell A.J."/>
            <person name="Barry K."/>
            <person name="Miller A.N."/>
            <person name="Grigoriev I.V."/>
            <person name="Debuchy R."/>
            <person name="Gladieux P."/>
            <person name="Thoren M.H."/>
            <person name="Johannesson H."/>
        </authorList>
    </citation>
    <scope>NUCLEOTIDE SEQUENCE</scope>
    <source>
        <strain evidence="2">PSN4</strain>
    </source>
</reference>
<feature type="region of interest" description="Disordered" evidence="1">
    <location>
        <begin position="156"/>
        <end position="193"/>
    </location>
</feature>
<dbReference type="AlphaFoldDB" id="A0AAJ0FGZ4"/>
<feature type="compositionally biased region" description="Polar residues" evidence="1">
    <location>
        <begin position="179"/>
        <end position="193"/>
    </location>
</feature>
<dbReference type="EMBL" id="MU839827">
    <property type="protein sequence ID" value="KAK1760605.1"/>
    <property type="molecule type" value="Genomic_DNA"/>
</dbReference>
<comment type="caution">
    <text evidence="2">The sequence shown here is derived from an EMBL/GenBank/DDBJ whole genome shotgun (WGS) entry which is preliminary data.</text>
</comment>
<evidence type="ECO:0000256" key="1">
    <source>
        <dbReference type="SAM" id="MobiDB-lite"/>
    </source>
</evidence>
<feature type="compositionally biased region" description="Low complexity" evidence="1">
    <location>
        <begin position="27"/>
        <end position="44"/>
    </location>
</feature>
<gene>
    <name evidence="2" type="ORF">QBC47DRAFT_408664</name>
</gene>
<name>A0AAJ0FGZ4_9PEZI</name>
<dbReference type="Proteomes" id="UP001239445">
    <property type="component" value="Unassembled WGS sequence"/>
</dbReference>